<organism evidence="2 3">
    <name type="scientific">Pseudomonas aestuarii</name>
    <dbReference type="NCBI Taxonomy" id="3018340"/>
    <lineage>
        <taxon>Bacteria</taxon>
        <taxon>Pseudomonadati</taxon>
        <taxon>Pseudomonadota</taxon>
        <taxon>Gammaproteobacteria</taxon>
        <taxon>Pseudomonadales</taxon>
        <taxon>Pseudomonadaceae</taxon>
        <taxon>Pseudomonas</taxon>
    </lineage>
</organism>
<protein>
    <submittedName>
        <fullName evidence="2">Uncharacterized protein</fullName>
    </submittedName>
</protein>
<sequence length="196" mass="21500">MPLEYLKELISLIDVVAWPATAIIVICALKGKIQELLLKHKDTEIHLKLKEIGKKKAEASVLIEQTESEITKLEPSKSINAIKENLEKIKALTLGSLEQEVNFLAKICTTNEAGENANGKYTVYNNGLVTQSLTISAGAISRKIMVVFPCAFQSSEVSVTFVGEEIPSIFDIRSTSMTIGLEQPNKKPIKIILSGM</sequence>
<dbReference type="Proteomes" id="UP001212042">
    <property type="component" value="Unassembled WGS sequence"/>
</dbReference>
<keyword evidence="1" id="KW-0812">Transmembrane</keyword>
<name>A0ABT4XL33_9PSED</name>
<gene>
    <name evidence="2" type="ORF">PH586_21400</name>
</gene>
<evidence type="ECO:0000313" key="3">
    <source>
        <dbReference type="Proteomes" id="UP001212042"/>
    </source>
</evidence>
<dbReference type="EMBL" id="JAQJZJ010000012">
    <property type="protein sequence ID" value="MDA7088941.1"/>
    <property type="molecule type" value="Genomic_DNA"/>
</dbReference>
<keyword evidence="1" id="KW-0472">Membrane</keyword>
<reference evidence="2 3" key="1">
    <citation type="submission" date="2023-01" db="EMBL/GenBank/DDBJ databases">
        <title>Pseudomonas SA3-5T sp. nov., isolated from tidal flat sediment.</title>
        <authorList>
            <person name="Kim H.S."/>
            <person name="Kim J.-S."/>
            <person name="Suh M.K."/>
            <person name="Eom M.K."/>
            <person name="Lee J.-S."/>
        </authorList>
    </citation>
    <scope>NUCLEOTIDE SEQUENCE [LARGE SCALE GENOMIC DNA]</scope>
    <source>
        <strain evidence="2 3">SA3-5</strain>
    </source>
</reference>
<dbReference type="RefSeq" id="WP_271349822.1">
    <property type="nucleotide sequence ID" value="NZ_JAQJZJ010000012.1"/>
</dbReference>
<accession>A0ABT4XL33</accession>
<evidence type="ECO:0000256" key="1">
    <source>
        <dbReference type="SAM" id="Phobius"/>
    </source>
</evidence>
<feature type="transmembrane region" description="Helical" evidence="1">
    <location>
        <begin position="12"/>
        <end position="29"/>
    </location>
</feature>
<evidence type="ECO:0000313" key="2">
    <source>
        <dbReference type="EMBL" id="MDA7088941.1"/>
    </source>
</evidence>
<keyword evidence="1" id="KW-1133">Transmembrane helix</keyword>
<keyword evidence="3" id="KW-1185">Reference proteome</keyword>
<comment type="caution">
    <text evidence="2">The sequence shown here is derived from an EMBL/GenBank/DDBJ whole genome shotgun (WGS) entry which is preliminary data.</text>
</comment>
<proteinExistence type="predicted"/>